<protein>
    <recommendedName>
        <fullName evidence="3">DUF2185 domain-containing protein</fullName>
    </recommendedName>
</protein>
<evidence type="ECO:0000313" key="1">
    <source>
        <dbReference type="EMBL" id="QFZ83275.1"/>
    </source>
</evidence>
<organism evidence="1 2">
    <name type="scientific">Variovorax paradoxus</name>
    <dbReference type="NCBI Taxonomy" id="34073"/>
    <lineage>
        <taxon>Bacteria</taxon>
        <taxon>Pseudomonadati</taxon>
        <taxon>Pseudomonadota</taxon>
        <taxon>Betaproteobacteria</taxon>
        <taxon>Burkholderiales</taxon>
        <taxon>Comamonadaceae</taxon>
        <taxon>Variovorax</taxon>
    </lineage>
</organism>
<dbReference type="AlphaFoldDB" id="A0A5Q0M464"/>
<proteinExistence type="predicted"/>
<evidence type="ECO:0000313" key="2">
    <source>
        <dbReference type="Proteomes" id="UP000326780"/>
    </source>
</evidence>
<gene>
    <name evidence="1" type="ORF">GFK26_11130</name>
</gene>
<evidence type="ECO:0008006" key="3">
    <source>
        <dbReference type="Google" id="ProtNLM"/>
    </source>
</evidence>
<name>A0A5Q0M464_VARPD</name>
<sequence>MSSSDDVWPFEDPPNLACFTVRSIMNGTAPILYVSHDADDGAWQMLTSDAADMSQAMLVALAQLVERDRTLGELADLPLGWTASRADTSSPWMRRASAS</sequence>
<dbReference type="EMBL" id="CP045644">
    <property type="protein sequence ID" value="QFZ83275.1"/>
    <property type="molecule type" value="Genomic_DNA"/>
</dbReference>
<reference evidence="1 2" key="1">
    <citation type="submission" date="2019-10" db="EMBL/GenBank/DDBJ databases">
        <title>Complete genome sequence of Variovorax paradoxus 5C-2.</title>
        <authorList>
            <person name="Gogoleva N.E."/>
            <person name="Balkin A.S."/>
        </authorList>
    </citation>
    <scope>NUCLEOTIDE SEQUENCE [LARGE SCALE GENOMIC DNA]</scope>
    <source>
        <strain evidence="1 2">5C-2</strain>
    </source>
</reference>
<accession>A0A5Q0M464</accession>
<dbReference type="Proteomes" id="UP000326780">
    <property type="component" value="Chromosome"/>
</dbReference>